<proteinExistence type="predicted"/>
<dbReference type="Pfam" id="PF12728">
    <property type="entry name" value="HTH_17"/>
    <property type="match status" value="1"/>
</dbReference>
<organism evidence="2">
    <name type="scientific">marine metagenome</name>
    <dbReference type="NCBI Taxonomy" id="408172"/>
    <lineage>
        <taxon>unclassified sequences</taxon>
        <taxon>metagenomes</taxon>
        <taxon>ecological metagenomes</taxon>
    </lineage>
</organism>
<dbReference type="GO" id="GO:0003677">
    <property type="term" value="F:DNA binding"/>
    <property type="evidence" value="ECO:0007669"/>
    <property type="project" value="InterPro"/>
</dbReference>
<dbReference type="InterPro" id="IPR009061">
    <property type="entry name" value="DNA-bd_dom_put_sf"/>
</dbReference>
<sequence length="69" mass="7836">MGGNEFQLTKPGRLLTKKEVAELLRVSTRTVENMTNRGDLPKICLGIRTVRYPADGIRRFLDQHTVNPI</sequence>
<dbReference type="AlphaFoldDB" id="A0A382D5K7"/>
<evidence type="ECO:0000313" key="2">
    <source>
        <dbReference type="EMBL" id="SVB33304.1"/>
    </source>
</evidence>
<feature type="domain" description="Helix-turn-helix" evidence="1">
    <location>
        <begin position="14"/>
        <end position="64"/>
    </location>
</feature>
<dbReference type="NCBIfam" id="TIGR01764">
    <property type="entry name" value="excise"/>
    <property type="match status" value="1"/>
</dbReference>
<dbReference type="InterPro" id="IPR041657">
    <property type="entry name" value="HTH_17"/>
</dbReference>
<protein>
    <recommendedName>
        <fullName evidence="1">Helix-turn-helix domain-containing protein</fullName>
    </recommendedName>
</protein>
<accession>A0A382D5K7</accession>
<gene>
    <name evidence="2" type="ORF">METZ01_LOCUS186158</name>
</gene>
<dbReference type="EMBL" id="UINC01037587">
    <property type="protein sequence ID" value="SVB33304.1"/>
    <property type="molecule type" value="Genomic_DNA"/>
</dbReference>
<reference evidence="2" key="1">
    <citation type="submission" date="2018-05" db="EMBL/GenBank/DDBJ databases">
        <authorList>
            <person name="Lanie J.A."/>
            <person name="Ng W.-L."/>
            <person name="Kazmierczak K.M."/>
            <person name="Andrzejewski T.M."/>
            <person name="Davidsen T.M."/>
            <person name="Wayne K.J."/>
            <person name="Tettelin H."/>
            <person name="Glass J.I."/>
            <person name="Rusch D."/>
            <person name="Podicherti R."/>
            <person name="Tsui H.-C.T."/>
            <person name="Winkler M.E."/>
        </authorList>
    </citation>
    <scope>NUCLEOTIDE SEQUENCE</scope>
</reference>
<dbReference type="InterPro" id="IPR010093">
    <property type="entry name" value="SinI_DNA-bd"/>
</dbReference>
<dbReference type="SUPFAM" id="SSF46955">
    <property type="entry name" value="Putative DNA-binding domain"/>
    <property type="match status" value="1"/>
</dbReference>
<name>A0A382D5K7_9ZZZZ</name>
<evidence type="ECO:0000259" key="1">
    <source>
        <dbReference type="Pfam" id="PF12728"/>
    </source>
</evidence>